<dbReference type="Proteomes" id="UP000772434">
    <property type="component" value="Unassembled WGS sequence"/>
</dbReference>
<feature type="domain" description="DUF6534" evidence="2">
    <location>
        <begin position="170"/>
        <end position="261"/>
    </location>
</feature>
<dbReference type="PANTHER" id="PTHR40465:SF1">
    <property type="entry name" value="DUF6534 DOMAIN-CONTAINING PROTEIN"/>
    <property type="match status" value="1"/>
</dbReference>
<dbReference type="OrthoDB" id="2535105at2759"/>
<feature type="transmembrane region" description="Helical" evidence="1">
    <location>
        <begin position="12"/>
        <end position="37"/>
    </location>
</feature>
<keyword evidence="1" id="KW-0472">Membrane</keyword>
<keyword evidence="1" id="KW-0812">Transmembrane</keyword>
<evidence type="ECO:0000259" key="2">
    <source>
        <dbReference type="Pfam" id="PF20152"/>
    </source>
</evidence>
<feature type="transmembrane region" description="Helical" evidence="1">
    <location>
        <begin position="90"/>
        <end position="108"/>
    </location>
</feature>
<keyword evidence="1" id="KW-1133">Transmembrane helix</keyword>
<comment type="caution">
    <text evidence="3">The sequence shown here is derived from an EMBL/GenBank/DDBJ whole genome shotgun (WGS) entry which is preliminary data.</text>
</comment>
<feature type="transmembrane region" description="Helical" evidence="1">
    <location>
        <begin position="49"/>
        <end position="70"/>
    </location>
</feature>
<organism evidence="3 4">
    <name type="scientific">Rhodocollybia butyracea</name>
    <dbReference type="NCBI Taxonomy" id="206335"/>
    <lineage>
        <taxon>Eukaryota</taxon>
        <taxon>Fungi</taxon>
        <taxon>Dikarya</taxon>
        <taxon>Basidiomycota</taxon>
        <taxon>Agaricomycotina</taxon>
        <taxon>Agaricomycetes</taxon>
        <taxon>Agaricomycetidae</taxon>
        <taxon>Agaricales</taxon>
        <taxon>Marasmiineae</taxon>
        <taxon>Omphalotaceae</taxon>
        <taxon>Rhodocollybia</taxon>
    </lineage>
</organism>
<feature type="transmembrane region" description="Helical" evidence="1">
    <location>
        <begin position="204"/>
        <end position="225"/>
    </location>
</feature>
<evidence type="ECO:0000313" key="4">
    <source>
        <dbReference type="Proteomes" id="UP000772434"/>
    </source>
</evidence>
<protein>
    <recommendedName>
        <fullName evidence="2">DUF6534 domain-containing protein</fullName>
    </recommendedName>
</protein>
<accession>A0A9P5P6D5</accession>
<reference evidence="3" key="1">
    <citation type="submission" date="2020-11" db="EMBL/GenBank/DDBJ databases">
        <authorList>
            <consortium name="DOE Joint Genome Institute"/>
            <person name="Ahrendt S."/>
            <person name="Riley R."/>
            <person name="Andreopoulos W."/>
            <person name="Labutti K."/>
            <person name="Pangilinan J."/>
            <person name="Ruiz-Duenas F.J."/>
            <person name="Barrasa J.M."/>
            <person name="Sanchez-Garcia M."/>
            <person name="Camarero S."/>
            <person name="Miyauchi S."/>
            <person name="Serrano A."/>
            <person name="Linde D."/>
            <person name="Babiker R."/>
            <person name="Drula E."/>
            <person name="Ayuso-Fernandez I."/>
            <person name="Pacheco R."/>
            <person name="Padilla G."/>
            <person name="Ferreira P."/>
            <person name="Barriuso J."/>
            <person name="Kellner H."/>
            <person name="Castanera R."/>
            <person name="Alfaro M."/>
            <person name="Ramirez L."/>
            <person name="Pisabarro A.G."/>
            <person name="Kuo A."/>
            <person name="Tritt A."/>
            <person name="Lipzen A."/>
            <person name="He G."/>
            <person name="Yan M."/>
            <person name="Ng V."/>
            <person name="Cullen D."/>
            <person name="Martin F."/>
            <person name="Rosso M.-N."/>
            <person name="Henrissat B."/>
            <person name="Hibbett D."/>
            <person name="Martinez A.T."/>
            <person name="Grigoriev I.V."/>
        </authorList>
    </citation>
    <scope>NUCLEOTIDE SEQUENCE</scope>
    <source>
        <strain evidence="3">AH 40177</strain>
    </source>
</reference>
<dbReference type="AlphaFoldDB" id="A0A9P5P6D5"/>
<feature type="transmembrane region" description="Helical" evidence="1">
    <location>
        <begin position="162"/>
        <end position="184"/>
    </location>
</feature>
<dbReference type="Pfam" id="PF20152">
    <property type="entry name" value="DUF6534"/>
    <property type="match status" value="1"/>
</dbReference>
<sequence>MAPLVNIEASYGSLFLGVIASIGLLGITTMQTWIYWLKYSKRDRQIIKALVLVLWCLEFVRACFAVHAVYHYVIAEWGNPEALGVNIWSFNIYVPLNTLIRIMVQSFFAYRVKVLSENNWYLVGLIIFLAVANLAANMGLFAEFTLAQGLSKIQGSDKLGNIATIGLASSIAADVSITGSLLFYVNRFRSHTQEKRTLRLIKRVMFYLINVGVLTTMIDIATLVLCDGFSYPPNLDFYALAEVTGNIYSNSLLSTLNARDSLKSVSEAEVMPENPVSVLVFAHSVNPGSALTSLGSENISCSGDTDVSEK</sequence>
<feature type="transmembrane region" description="Helical" evidence="1">
    <location>
        <begin position="120"/>
        <end position="142"/>
    </location>
</feature>
<evidence type="ECO:0000313" key="3">
    <source>
        <dbReference type="EMBL" id="KAF9028221.1"/>
    </source>
</evidence>
<dbReference type="EMBL" id="JADNRY010000741">
    <property type="protein sequence ID" value="KAF9028221.1"/>
    <property type="molecule type" value="Genomic_DNA"/>
</dbReference>
<dbReference type="PANTHER" id="PTHR40465">
    <property type="entry name" value="CHROMOSOME 1, WHOLE GENOME SHOTGUN SEQUENCE"/>
    <property type="match status" value="1"/>
</dbReference>
<proteinExistence type="predicted"/>
<name>A0A9P5P6D5_9AGAR</name>
<evidence type="ECO:0000256" key="1">
    <source>
        <dbReference type="SAM" id="Phobius"/>
    </source>
</evidence>
<gene>
    <name evidence="3" type="ORF">BDP27DRAFT_1456314</name>
</gene>
<keyword evidence="4" id="KW-1185">Reference proteome</keyword>
<dbReference type="InterPro" id="IPR045339">
    <property type="entry name" value="DUF6534"/>
</dbReference>